<dbReference type="STRING" id="1314777.A0A164MPQ2"/>
<keyword evidence="5" id="KW-1185">Reference proteome</keyword>
<feature type="region of interest" description="Disordered" evidence="1">
    <location>
        <begin position="296"/>
        <end position="315"/>
    </location>
</feature>
<keyword evidence="3" id="KW-0732">Signal</keyword>
<feature type="transmembrane region" description="Helical" evidence="2">
    <location>
        <begin position="230"/>
        <end position="254"/>
    </location>
</feature>
<evidence type="ECO:0000256" key="2">
    <source>
        <dbReference type="SAM" id="Phobius"/>
    </source>
</evidence>
<feature type="region of interest" description="Disordered" evidence="1">
    <location>
        <begin position="329"/>
        <end position="376"/>
    </location>
</feature>
<keyword evidence="2" id="KW-0812">Transmembrane</keyword>
<reference evidence="4 5" key="1">
    <citation type="journal article" date="2016" name="Mol. Biol. Evol.">
        <title>Comparative Genomics of Early-Diverging Mushroom-Forming Fungi Provides Insights into the Origins of Lignocellulose Decay Capabilities.</title>
        <authorList>
            <person name="Nagy L.G."/>
            <person name="Riley R."/>
            <person name="Tritt A."/>
            <person name="Adam C."/>
            <person name="Daum C."/>
            <person name="Floudas D."/>
            <person name="Sun H."/>
            <person name="Yadav J.S."/>
            <person name="Pangilinan J."/>
            <person name="Larsson K.H."/>
            <person name="Matsuura K."/>
            <person name="Barry K."/>
            <person name="Labutti K."/>
            <person name="Kuo R."/>
            <person name="Ohm R.A."/>
            <person name="Bhattacharya S.S."/>
            <person name="Shirouzu T."/>
            <person name="Yoshinaga Y."/>
            <person name="Martin F.M."/>
            <person name="Grigoriev I.V."/>
            <person name="Hibbett D.S."/>
        </authorList>
    </citation>
    <scope>NUCLEOTIDE SEQUENCE [LARGE SCALE GENOMIC DNA]</scope>
    <source>
        <strain evidence="4 5">HHB9708</strain>
    </source>
</reference>
<keyword evidence="2" id="KW-1133">Transmembrane helix</keyword>
<feature type="compositionally biased region" description="Polar residues" evidence="1">
    <location>
        <begin position="330"/>
        <end position="340"/>
    </location>
</feature>
<dbReference type="Proteomes" id="UP000076722">
    <property type="component" value="Unassembled WGS sequence"/>
</dbReference>
<feature type="signal peptide" evidence="3">
    <location>
        <begin position="1"/>
        <end position="20"/>
    </location>
</feature>
<evidence type="ECO:0000256" key="1">
    <source>
        <dbReference type="SAM" id="MobiDB-lite"/>
    </source>
</evidence>
<dbReference type="AlphaFoldDB" id="A0A164MPQ2"/>
<sequence>MLALLPLTLVLLLTCSSSYASDTPLNGPCDQADTKLETGTYQLLSSCPITQFCNSNGQCQDKGCRRDEFPFGYPSGGNLPPKCPQGQFCPDEEDACQPLLPVGSPCQLNRNDECEAPPDFKQLAGDLTQNFNGSVCINLTCQWANATLGQPCLVENVAYIGYAADGSEFIDVVSRGNCVKGLYCDAVALQCMQTKALGASCAANKECASNNCDTTLKCAVSADSPQHFGVWVYVVVFIAILGGMVGTLVTLFFIHRKDRDQDRSKRLQYWREQNAFRQNIMQMRDTARASILSLPRDGASTVGTNSPRGSAYSRVGLTSEDSSLPLVQHAASNPSGLRNQVSDDDRAADDSGEEALITTGKKSRRKPTRRTSVGRI</sequence>
<protein>
    <submittedName>
        <fullName evidence="4">Uncharacterized protein</fullName>
    </submittedName>
</protein>
<dbReference type="EMBL" id="KV419463">
    <property type="protein sequence ID" value="KZS86911.1"/>
    <property type="molecule type" value="Genomic_DNA"/>
</dbReference>
<feature type="chain" id="PRO_5007851802" evidence="3">
    <location>
        <begin position="21"/>
        <end position="376"/>
    </location>
</feature>
<gene>
    <name evidence="4" type="ORF">SISNIDRAFT_480275</name>
</gene>
<name>A0A164MPQ2_9AGAM</name>
<organism evidence="4 5">
    <name type="scientific">Sistotremastrum niveocremeum HHB9708</name>
    <dbReference type="NCBI Taxonomy" id="1314777"/>
    <lineage>
        <taxon>Eukaryota</taxon>
        <taxon>Fungi</taxon>
        <taxon>Dikarya</taxon>
        <taxon>Basidiomycota</taxon>
        <taxon>Agaricomycotina</taxon>
        <taxon>Agaricomycetes</taxon>
        <taxon>Sistotremastrales</taxon>
        <taxon>Sistotremastraceae</taxon>
        <taxon>Sertulicium</taxon>
        <taxon>Sertulicium niveocremeum</taxon>
    </lineage>
</organism>
<evidence type="ECO:0000313" key="4">
    <source>
        <dbReference type="EMBL" id="KZS86911.1"/>
    </source>
</evidence>
<evidence type="ECO:0000313" key="5">
    <source>
        <dbReference type="Proteomes" id="UP000076722"/>
    </source>
</evidence>
<evidence type="ECO:0000256" key="3">
    <source>
        <dbReference type="SAM" id="SignalP"/>
    </source>
</evidence>
<keyword evidence="2" id="KW-0472">Membrane</keyword>
<proteinExistence type="predicted"/>
<accession>A0A164MPQ2</accession>
<dbReference type="OrthoDB" id="195231at2759"/>